<accession>A0A428X6C9</accession>
<name>A0A428X6C9_AMYBA</name>
<evidence type="ECO:0000313" key="1">
    <source>
        <dbReference type="EMBL" id="RSM50870.1"/>
    </source>
</evidence>
<evidence type="ECO:0000313" key="2">
    <source>
        <dbReference type="Proteomes" id="UP000286716"/>
    </source>
</evidence>
<keyword evidence="2" id="KW-1185">Reference proteome</keyword>
<dbReference type="AlphaFoldDB" id="A0A428X6C9"/>
<protein>
    <submittedName>
        <fullName evidence="1">DUF1963 domain-containing protein</fullName>
    </submittedName>
</protein>
<organism evidence="1 2">
    <name type="scientific">Amycolatopsis balhimycina DSM 5908</name>
    <dbReference type="NCBI Taxonomy" id="1081091"/>
    <lineage>
        <taxon>Bacteria</taxon>
        <taxon>Bacillati</taxon>
        <taxon>Actinomycetota</taxon>
        <taxon>Actinomycetes</taxon>
        <taxon>Pseudonocardiales</taxon>
        <taxon>Pseudonocardiaceae</taxon>
        <taxon>Amycolatopsis</taxon>
    </lineage>
</organism>
<gene>
    <name evidence="1" type="ORF">DMA12_01640</name>
</gene>
<dbReference type="EMBL" id="QHHU01000001">
    <property type="protein sequence ID" value="RSM50870.1"/>
    <property type="molecule type" value="Genomic_DNA"/>
</dbReference>
<dbReference type="Proteomes" id="UP000286716">
    <property type="component" value="Unassembled WGS sequence"/>
</dbReference>
<proteinExistence type="predicted"/>
<dbReference type="OrthoDB" id="4252561at2"/>
<dbReference type="Gene3D" id="2.30.320.10">
    <property type="entry name" value="YwqG-like"/>
    <property type="match status" value="1"/>
</dbReference>
<reference evidence="1 2" key="1">
    <citation type="submission" date="2018-05" db="EMBL/GenBank/DDBJ databases">
        <title>Evolution of GPA BGCs.</title>
        <authorList>
            <person name="Waglechner N."/>
            <person name="Wright G.D."/>
        </authorList>
    </citation>
    <scope>NUCLEOTIDE SEQUENCE [LARGE SCALE GENOMIC DNA]</scope>
    <source>
        <strain evidence="1 2">DSM 5908</strain>
    </source>
</reference>
<comment type="caution">
    <text evidence="1">The sequence shown here is derived from an EMBL/GenBank/DDBJ whole genome shotgun (WGS) entry which is preliminary data.</text>
</comment>
<sequence>MNLRNTQLLDEFRALALTRDIPAADVEKWLELVRPFASLTADGDGPVVGRFGGPIMLPADASEPWCPLIATIDCAAVPKEATDLPLPPDGKLLLFGYPDHEVGGSAAYVPAGIAVEEHHPPSWIGDEADEETLEILREFPLGDIHLSLGGCLPSDGLVPAPPPVYVAPMPGYPHSEVLAEMWKDLWEYPTLMLGGYGRSHDFDPVRDAAGQASFLASEELGLPHDPDAVPSGMEDWVLLAQCCIYRAPGADIFWMIRRGDLAERRFDQVQVLVDYNP</sequence>
<dbReference type="RefSeq" id="WP_020646459.1">
    <property type="nucleotide sequence ID" value="NZ_QHHU01000001.1"/>
</dbReference>